<name>A0ABN9PW81_9DINO</name>
<dbReference type="InterPro" id="IPR051966">
    <property type="entry name" value="RPAP3"/>
</dbReference>
<sequence length="273" mass="29030">MAAPGGDAGGAATGELGVDSVVDGLPLIEAARKAKDEGNACVKRKQYNEAVKMYESGIATLDLADGKPMLRQEVEEMVALKATLYSNTAQCLLSLELFRRASEAATSCLALDEGNAKALHRRSLAKEALRDLKGALEDAVALQGLGGGPEDLEGRVAALRAKVEAEAKAAADEAAAESSEDECDTALVRAKQRFDEVVQKYDLQDGDAATQIADWLVSGEWEVTPDRVAKRWQMEPEDAEDLVRWIAKGLEFKAQNSSNQAQAAAQSPSLGIA</sequence>
<keyword evidence="1" id="KW-0802">TPR repeat</keyword>
<dbReference type="InterPro" id="IPR011990">
    <property type="entry name" value="TPR-like_helical_dom_sf"/>
</dbReference>
<organism evidence="2 3">
    <name type="scientific">Prorocentrum cordatum</name>
    <dbReference type="NCBI Taxonomy" id="2364126"/>
    <lineage>
        <taxon>Eukaryota</taxon>
        <taxon>Sar</taxon>
        <taxon>Alveolata</taxon>
        <taxon>Dinophyceae</taxon>
        <taxon>Prorocentrales</taxon>
        <taxon>Prorocentraceae</taxon>
        <taxon>Prorocentrum</taxon>
    </lineage>
</organism>
<dbReference type="EMBL" id="CAUYUJ010001769">
    <property type="protein sequence ID" value="CAK0797534.1"/>
    <property type="molecule type" value="Genomic_DNA"/>
</dbReference>
<dbReference type="PANTHER" id="PTHR46423:SF1">
    <property type="entry name" value="RNA POLYMERASE II-ASSOCIATED PROTEIN 3"/>
    <property type="match status" value="1"/>
</dbReference>
<accession>A0ABN9PW81</accession>
<keyword evidence="3" id="KW-1185">Reference proteome</keyword>
<dbReference type="SUPFAM" id="SSF48452">
    <property type="entry name" value="TPR-like"/>
    <property type="match status" value="1"/>
</dbReference>
<dbReference type="Gene3D" id="1.25.40.10">
    <property type="entry name" value="Tetratricopeptide repeat domain"/>
    <property type="match status" value="1"/>
</dbReference>
<comment type="caution">
    <text evidence="2">The sequence shown here is derived from an EMBL/GenBank/DDBJ whole genome shotgun (WGS) entry which is preliminary data.</text>
</comment>
<gene>
    <name evidence="2" type="ORF">PCOR1329_LOCUS6580</name>
</gene>
<dbReference type="Proteomes" id="UP001189429">
    <property type="component" value="Unassembled WGS sequence"/>
</dbReference>
<dbReference type="PANTHER" id="PTHR46423">
    <property type="entry name" value="RNA POLYMERASE II-ASSOCIATED PROTEIN 3"/>
    <property type="match status" value="1"/>
</dbReference>
<proteinExistence type="predicted"/>
<reference evidence="2" key="1">
    <citation type="submission" date="2023-10" db="EMBL/GenBank/DDBJ databases">
        <authorList>
            <person name="Chen Y."/>
            <person name="Shah S."/>
            <person name="Dougan E. K."/>
            <person name="Thang M."/>
            <person name="Chan C."/>
        </authorList>
    </citation>
    <scope>NUCLEOTIDE SEQUENCE [LARGE SCALE GENOMIC DNA]</scope>
</reference>
<protein>
    <submittedName>
        <fullName evidence="2">Uncharacterized protein</fullName>
    </submittedName>
</protein>
<evidence type="ECO:0000256" key="1">
    <source>
        <dbReference type="ARBA" id="ARBA00022803"/>
    </source>
</evidence>
<evidence type="ECO:0000313" key="2">
    <source>
        <dbReference type="EMBL" id="CAK0797534.1"/>
    </source>
</evidence>
<evidence type="ECO:0000313" key="3">
    <source>
        <dbReference type="Proteomes" id="UP001189429"/>
    </source>
</evidence>